<accession>A0ABT2Y8V4</accession>
<dbReference type="EMBL" id="JAJIRN010000001">
    <property type="protein sequence ID" value="MCV2366726.1"/>
    <property type="molecule type" value="Genomic_DNA"/>
</dbReference>
<reference evidence="1 2" key="1">
    <citation type="submission" date="2021-11" db="EMBL/GenBank/DDBJ databases">
        <authorList>
            <person name="Liang Q."/>
            <person name="Mou H."/>
            <person name="Liu Z."/>
        </authorList>
    </citation>
    <scope>NUCLEOTIDE SEQUENCE [LARGE SCALE GENOMIC DNA]</scope>
    <source>
        <strain evidence="1 2">CHU3</strain>
    </source>
</reference>
<dbReference type="RefSeq" id="WP_263569359.1">
    <property type="nucleotide sequence ID" value="NZ_JAJIRN010000001.1"/>
</dbReference>
<sequence length="156" mass="17130">MAIVEMAAQTAVRENSDQHLLLIAKTPQKNADMRKKPLTKMYTEGARKRLLGLQMRAIATLKKARLAKFQALCKQLENQSRASVPGQVNVCANSLPANFVPALPFCFPLQGCLANATPVDLDLATRHCRTKHSNKQKLTQIHKLLGGVCGLNVQAM</sequence>
<keyword evidence="2" id="KW-1185">Reference proteome</keyword>
<organism evidence="1 2">
    <name type="scientific">Roseateles oligotrophus</name>
    <dbReference type="NCBI Taxonomy" id="1769250"/>
    <lineage>
        <taxon>Bacteria</taxon>
        <taxon>Pseudomonadati</taxon>
        <taxon>Pseudomonadota</taxon>
        <taxon>Betaproteobacteria</taxon>
        <taxon>Burkholderiales</taxon>
        <taxon>Sphaerotilaceae</taxon>
        <taxon>Roseateles</taxon>
    </lineage>
</organism>
<comment type="caution">
    <text evidence="1">The sequence shown here is derived from an EMBL/GenBank/DDBJ whole genome shotgun (WGS) entry which is preliminary data.</text>
</comment>
<gene>
    <name evidence="1" type="ORF">LNV07_01250</name>
</gene>
<evidence type="ECO:0000313" key="2">
    <source>
        <dbReference type="Proteomes" id="UP001209701"/>
    </source>
</evidence>
<evidence type="ECO:0000313" key="1">
    <source>
        <dbReference type="EMBL" id="MCV2366726.1"/>
    </source>
</evidence>
<proteinExistence type="predicted"/>
<name>A0ABT2Y8V4_9BURK</name>
<dbReference type="Proteomes" id="UP001209701">
    <property type="component" value="Unassembled WGS sequence"/>
</dbReference>
<protein>
    <submittedName>
        <fullName evidence="1">Uncharacterized protein</fullName>
    </submittedName>
</protein>